<dbReference type="Pfam" id="PF00814">
    <property type="entry name" value="TsaD"/>
    <property type="match status" value="1"/>
</dbReference>
<dbReference type="PANTHER" id="PTHR11735">
    <property type="entry name" value="TRNA N6-ADENOSINE THREONYLCARBAMOYLTRANSFERASE"/>
    <property type="match status" value="1"/>
</dbReference>
<reference evidence="2 4" key="1">
    <citation type="submission" date="2014-04" db="EMBL/GenBank/DDBJ databases">
        <authorList>
            <person name="Bishop-Lilly K.A."/>
            <person name="Broomall S.M."/>
            <person name="Chain P.S."/>
            <person name="Chertkov O."/>
            <person name="Coyne S.R."/>
            <person name="Daligault H.E."/>
            <person name="Davenport K.W."/>
            <person name="Erkkila T."/>
            <person name="Frey K.G."/>
            <person name="Gibbons H.S."/>
            <person name="Gu W."/>
            <person name="Jaissle J."/>
            <person name="Johnson S.L."/>
            <person name="Koroleva G.I."/>
            <person name="Ladner J.T."/>
            <person name="Lo C.-C."/>
            <person name="Minogue T.D."/>
            <person name="Munk C."/>
            <person name="Palacios G.F."/>
            <person name="Redden C.L."/>
            <person name="Rosenzweig C.N."/>
            <person name="Scholz M.B."/>
            <person name="Teshima H."/>
            <person name="Xu Y."/>
        </authorList>
    </citation>
    <scope>NUCLEOTIDE SEQUENCE [LARGE SCALE GENOMIC DNA]</scope>
    <source>
        <strain evidence="2 4">8244</strain>
    </source>
</reference>
<dbReference type="NCBIfam" id="TIGR03725">
    <property type="entry name" value="T6A_YeaZ"/>
    <property type="match status" value="1"/>
</dbReference>
<dbReference type="Gene3D" id="3.30.420.40">
    <property type="match status" value="1"/>
</dbReference>
<proteinExistence type="predicted"/>
<evidence type="ECO:0000313" key="3">
    <source>
        <dbReference type="EMBL" id="MUG24482.1"/>
    </source>
</evidence>
<evidence type="ECO:0000313" key="5">
    <source>
        <dbReference type="Proteomes" id="UP000442469"/>
    </source>
</evidence>
<feature type="domain" description="Gcp-like" evidence="1">
    <location>
        <begin position="41"/>
        <end position="114"/>
    </location>
</feature>
<dbReference type="OrthoDB" id="9784166at2"/>
<dbReference type="EMBL" id="JMQA01000039">
    <property type="protein sequence ID" value="KFN00843.1"/>
    <property type="molecule type" value="Genomic_DNA"/>
</dbReference>
<dbReference type="GO" id="GO:0005829">
    <property type="term" value="C:cytosol"/>
    <property type="evidence" value="ECO:0007669"/>
    <property type="project" value="TreeGrafter"/>
</dbReference>
<dbReference type="EMBL" id="WNZZ01000015">
    <property type="protein sequence ID" value="MUG24482.1"/>
    <property type="molecule type" value="Genomic_DNA"/>
</dbReference>
<dbReference type="GO" id="GO:0002949">
    <property type="term" value="P:tRNA threonylcarbamoyladenosine modification"/>
    <property type="evidence" value="ECO:0007669"/>
    <property type="project" value="InterPro"/>
</dbReference>
<dbReference type="InterPro" id="IPR000905">
    <property type="entry name" value="Gcp-like_dom"/>
</dbReference>
<dbReference type="CDD" id="cd24032">
    <property type="entry name" value="ASKHA_NBD_TsaB"/>
    <property type="match status" value="1"/>
</dbReference>
<protein>
    <submittedName>
        <fullName evidence="3">tRNA (Adenosine(37)-N6)-threonylcarbamoyltransferase complex dimerization subunit type 1 TsaB</fullName>
    </submittedName>
    <submittedName>
        <fullName evidence="2">tRNA threonylcarbamoyl adenosine modification protein YeaZ</fullName>
    </submittedName>
</protein>
<evidence type="ECO:0000259" key="1">
    <source>
        <dbReference type="Pfam" id="PF00814"/>
    </source>
</evidence>
<dbReference type="STRING" id="44252.DJ90_4504"/>
<evidence type="ECO:0000313" key="2">
    <source>
        <dbReference type="EMBL" id="KFN00843.1"/>
    </source>
</evidence>
<organism evidence="2 4">
    <name type="scientific">Paenibacillus macerans</name>
    <name type="common">Bacillus macerans</name>
    <dbReference type="NCBI Taxonomy" id="44252"/>
    <lineage>
        <taxon>Bacteria</taxon>
        <taxon>Bacillati</taxon>
        <taxon>Bacillota</taxon>
        <taxon>Bacilli</taxon>
        <taxon>Bacillales</taxon>
        <taxon>Paenibacillaceae</taxon>
        <taxon>Paenibacillus</taxon>
    </lineage>
</organism>
<dbReference type="GeneID" id="77009010"/>
<accession>A0A090YS93</accession>
<dbReference type="Proteomes" id="UP000029278">
    <property type="component" value="Unassembled WGS sequence"/>
</dbReference>
<dbReference type="HOGENOM" id="CLU_064886_0_1_9"/>
<dbReference type="PANTHER" id="PTHR11735:SF11">
    <property type="entry name" value="TRNA THREONYLCARBAMOYLADENOSINE BIOSYNTHESIS PROTEIN TSAB"/>
    <property type="match status" value="1"/>
</dbReference>
<keyword evidence="3" id="KW-0808">Transferase</keyword>
<gene>
    <name evidence="2" type="primary">yeaZ</name>
    <name evidence="3" type="synonym">tsaB</name>
    <name evidence="2" type="ORF">DJ90_4504</name>
    <name evidence="3" type="ORF">GNQ08_19080</name>
</gene>
<dbReference type="RefSeq" id="WP_036625279.1">
    <property type="nucleotide sequence ID" value="NZ_BGML01000002.1"/>
</dbReference>
<dbReference type="PATRIC" id="fig|44252.3.peg.4755"/>
<comment type="caution">
    <text evidence="2">The sequence shown here is derived from an EMBL/GenBank/DDBJ whole genome shotgun (WGS) entry which is preliminary data.</text>
</comment>
<dbReference type="Proteomes" id="UP000442469">
    <property type="component" value="Unassembled WGS sequence"/>
</dbReference>
<evidence type="ECO:0000313" key="4">
    <source>
        <dbReference type="Proteomes" id="UP000029278"/>
    </source>
</evidence>
<dbReference type="GO" id="GO:0016740">
    <property type="term" value="F:transferase activity"/>
    <property type="evidence" value="ECO:0007669"/>
    <property type="project" value="UniProtKB-KW"/>
</dbReference>
<keyword evidence="4" id="KW-1185">Reference proteome</keyword>
<name>A0A090YS93_PAEMA</name>
<dbReference type="SUPFAM" id="SSF53067">
    <property type="entry name" value="Actin-like ATPase domain"/>
    <property type="match status" value="1"/>
</dbReference>
<dbReference type="AlphaFoldDB" id="A0A090YS93"/>
<dbReference type="InterPro" id="IPR043129">
    <property type="entry name" value="ATPase_NBD"/>
</dbReference>
<reference evidence="3 5" key="2">
    <citation type="submission" date="2019-11" db="EMBL/GenBank/DDBJ databases">
        <title>Draft genome sequences of five Paenibacillus species of dairy origin.</title>
        <authorList>
            <person name="Olajide A.M."/>
            <person name="Chen S."/>
            <person name="Lapointe G."/>
        </authorList>
    </citation>
    <scope>NUCLEOTIDE SEQUENCE [LARGE SCALE GENOMIC DNA]</scope>
    <source>
        <strain evidence="3 5">3CT49</strain>
    </source>
</reference>
<sequence length="285" mass="30353">MNNNYEQRPQQRLLAFDTSTSSLAVAVMEDGRLLAERSMHAERDHSSLLVTAIKECLDAAGLSKRELTGIAAGVGPGSYTGIRIAVTTAKTLAWALRLPVYGVSSLEALALGGWAGASGQDAAKLGAWAAAPAEAGRAKPAAENRRYAGGHWIVPLVDARRGQAYTALFAAPASGGWPQRLAPDAIRLMDGWAGELLQRLTALEPQERPAAVWFVGETGKHEAAIGQLRSAALAPVHPVPYELEGIFMGMAGVKRLRTFPADEVHSLEPNYTQLAEAEAKRLRNG</sequence>
<dbReference type="InterPro" id="IPR022496">
    <property type="entry name" value="T6A_TsaB"/>
</dbReference>